<dbReference type="EMBL" id="CAICTM010000635">
    <property type="protein sequence ID" value="CAB9514168.1"/>
    <property type="molecule type" value="Genomic_DNA"/>
</dbReference>
<keyword evidence="2" id="KW-1185">Reference proteome</keyword>
<dbReference type="AlphaFoldDB" id="A0A9N8HKT9"/>
<name>A0A9N8HKT9_9STRA</name>
<dbReference type="OrthoDB" id="411029at2759"/>
<reference evidence="1" key="1">
    <citation type="submission" date="2020-06" db="EMBL/GenBank/DDBJ databases">
        <authorList>
            <consortium name="Plant Systems Biology data submission"/>
        </authorList>
    </citation>
    <scope>NUCLEOTIDE SEQUENCE</scope>
    <source>
        <strain evidence="1">D6</strain>
    </source>
</reference>
<sequence length="362" mass="41993">MALLGLLGLSFQRNNLNDYVSATSRMASTIESSPARQEDKGVDYQPSKIEQYIISHMAALGLDKKAPELVSTCHLWNQHNSTPYHKEMHEFVANLEEYYKRINEFSMNVTDLRQHFDNSRNDICDTLELHKEGLPALFPNNKLSYTRAGWVEPLLPPQRHPNWCIDGTQNSLASIEYLIHDFGQMCRQLKPNSRTVLFDMGASLMFSTKWPSPVLALVALFRKFGIPFDHIYAYEMTKQDPQKVFEMVPDHMSAAYHWINVGVDPDPQSKNNPFNLLLDNFNEDDLVIVKLDIDTPWIEQKLAHQLLADDRLLRIIDHFYFEHHVNQKELAPYWGRMGETVEESLTLFQELRKKGVASHFWT</sequence>
<dbReference type="Proteomes" id="UP001153069">
    <property type="component" value="Unassembled WGS sequence"/>
</dbReference>
<gene>
    <name evidence="1" type="ORF">SEMRO_636_G179290.1</name>
</gene>
<evidence type="ECO:0000313" key="2">
    <source>
        <dbReference type="Proteomes" id="UP001153069"/>
    </source>
</evidence>
<proteinExistence type="predicted"/>
<accession>A0A9N8HKT9</accession>
<comment type="caution">
    <text evidence="1">The sequence shown here is derived from an EMBL/GenBank/DDBJ whole genome shotgun (WGS) entry which is preliminary data.</text>
</comment>
<protein>
    <submittedName>
        <fullName evidence="1">Uncharacterized protein</fullName>
    </submittedName>
</protein>
<evidence type="ECO:0000313" key="1">
    <source>
        <dbReference type="EMBL" id="CAB9514168.1"/>
    </source>
</evidence>
<organism evidence="1 2">
    <name type="scientific">Seminavis robusta</name>
    <dbReference type="NCBI Taxonomy" id="568900"/>
    <lineage>
        <taxon>Eukaryota</taxon>
        <taxon>Sar</taxon>
        <taxon>Stramenopiles</taxon>
        <taxon>Ochrophyta</taxon>
        <taxon>Bacillariophyta</taxon>
        <taxon>Bacillariophyceae</taxon>
        <taxon>Bacillariophycidae</taxon>
        <taxon>Naviculales</taxon>
        <taxon>Naviculaceae</taxon>
        <taxon>Seminavis</taxon>
    </lineage>
</organism>